<dbReference type="AlphaFoldDB" id="A0A7R9QWQ3"/>
<proteinExistence type="predicted"/>
<evidence type="ECO:0000313" key="2">
    <source>
        <dbReference type="Proteomes" id="UP000728032"/>
    </source>
</evidence>
<accession>A0A7R9QWQ3</accession>
<organism evidence="1">
    <name type="scientific">Oppiella nova</name>
    <dbReference type="NCBI Taxonomy" id="334625"/>
    <lineage>
        <taxon>Eukaryota</taxon>
        <taxon>Metazoa</taxon>
        <taxon>Ecdysozoa</taxon>
        <taxon>Arthropoda</taxon>
        <taxon>Chelicerata</taxon>
        <taxon>Arachnida</taxon>
        <taxon>Acari</taxon>
        <taxon>Acariformes</taxon>
        <taxon>Sarcoptiformes</taxon>
        <taxon>Oribatida</taxon>
        <taxon>Brachypylina</taxon>
        <taxon>Oppioidea</taxon>
        <taxon>Oppiidae</taxon>
        <taxon>Oppiella</taxon>
    </lineage>
</organism>
<sequence>MLVAVQGLSIRGSVSPILTGADDITDTVGDFGNEDLGDASGTFVDVDDQGKDALTDGFNEGAQGIKVKVKVKVWVP</sequence>
<gene>
    <name evidence="1" type="ORF">ONB1V03_LOCUS17839</name>
</gene>
<dbReference type="EMBL" id="OC937903">
    <property type="protein sequence ID" value="CAD7661278.1"/>
    <property type="molecule type" value="Genomic_DNA"/>
</dbReference>
<evidence type="ECO:0000313" key="1">
    <source>
        <dbReference type="EMBL" id="CAD7661278.1"/>
    </source>
</evidence>
<reference evidence="1" key="1">
    <citation type="submission" date="2020-11" db="EMBL/GenBank/DDBJ databases">
        <authorList>
            <person name="Tran Van P."/>
        </authorList>
    </citation>
    <scope>NUCLEOTIDE SEQUENCE</scope>
</reference>
<protein>
    <submittedName>
        <fullName evidence="1">Uncharacterized protein</fullName>
    </submittedName>
</protein>
<name>A0A7R9QWQ3_9ACAR</name>
<keyword evidence="2" id="KW-1185">Reference proteome</keyword>
<dbReference type="Proteomes" id="UP000728032">
    <property type="component" value="Unassembled WGS sequence"/>
</dbReference>
<dbReference type="EMBL" id="CAJPVJ010023078">
    <property type="protein sequence ID" value="CAG2178414.1"/>
    <property type="molecule type" value="Genomic_DNA"/>
</dbReference>